<reference evidence="5 6" key="1">
    <citation type="journal article" date="2011" name="J. Bacteriol.">
        <title>Draft genome sequence of Sporolactobacillus inulinus strain CASD, an efficient D-lactic acid-producing bacterium with high-concentration lactate tolerance capability.</title>
        <authorList>
            <person name="Yu B."/>
            <person name="Su F."/>
            <person name="Wang L."/>
            <person name="Xu K."/>
            <person name="Zhao B."/>
            <person name="Xu P."/>
        </authorList>
    </citation>
    <scope>NUCLEOTIDE SEQUENCE [LARGE SCALE GENOMIC DNA]</scope>
    <source>
        <strain evidence="5 6">CASD</strain>
    </source>
</reference>
<evidence type="ECO:0000256" key="1">
    <source>
        <dbReference type="ARBA" id="ARBA00022553"/>
    </source>
</evidence>
<dbReference type="InterPro" id="IPR037100">
    <property type="entry name" value="Spo0B_C_sf"/>
</dbReference>
<dbReference type="InterPro" id="IPR039506">
    <property type="entry name" value="SPOB_a"/>
</dbReference>
<keyword evidence="6" id="KW-1185">Reference proteome</keyword>
<dbReference type="EMBL" id="AFVQ02000041">
    <property type="protein sequence ID" value="KLI03386.1"/>
    <property type="molecule type" value="Genomic_DNA"/>
</dbReference>
<proteinExistence type="predicted"/>
<dbReference type="RefSeq" id="WP_010025851.1">
    <property type="nucleotide sequence ID" value="NZ_AFVQ02000041.1"/>
</dbReference>
<accession>A0A0U1QRV6</accession>
<name>A0A0U1QRV6_9BACL</name>
<dbReference type="OrthoDB" id="2375606at2"/>
<keyword evidence="1" id="KW-0597">Phosphoprotein</keyword>
<evidence type="ECO:0000256" key="2">
    <source>
        <dbReference type="ARBA" id="ARBA00022679"/>
    </source>
</evidence>
<dbReference type="GO" id="GO:0000155">
    <property type="term" value="F:phosphorelay sensor kinase activity"/>
    <property type="evidence" value="ECO:0007669"/>
    <property type="project" value="InterPro"/>
</dbReference>
<comment type="caution">
    <text evidence="5">The sequence shown here is derived from an EMBL/GenBank/DDBJ whole genome shotgun (WGS) entry which is preliminary data.</text>
</comment>
<dbReference type="InterPro" id="IPR016122">
    <property type="entry name" value="SpoOB_C"/>
</dbReference>
<dbReference type="Gene3D" id="3.30.565.30">
    <property type="entry name" value="Sporulation initiation phosphotransferase B (SpoOB), C-terminal domain"/>
    <property type="match status" value="1"/>
</dbReference>
<dbReference type="Pfam" id="PF14682">
    <property type="entry name" value="SPOB_ab"/>
    <property type="match status" value="1"/>
</dbReference>
<feature type="domain" description="Sporulation initiation phosphotransferase B C-terminal" evidence="4">
    <location>
        <begin position="59"/>
        <end position="176"/>
    </location>
</feature>
<protein>
    <recommendedName>
        <fullName evidence="4">Sporulation initiation phosphotransferase B C-terminal domain-containing protein</fullName>
    </recommendedName>
</protein>
<sequence>MFNEQKAIELLSFARHGLLNDLQLIKGYLFLKQPDKAEEVVERVTEKLHDQTGLTRLQIPQSAIFLMHYRWTAQDFHVTFHIDGKQKNLSAYDHSLALLFKELFLIIEHHASPLSENKVEVIFDTTEPETRISVSFIGILTDPHAAQQKVKKLIVHQSFQWVKHYIINDGSNENEVRWTMCLSIK</sequence>
<evidence type="ECO:0000313" key="6">
    <source>
        <dbReference type="Proteomes" id="UP000035553"/>
    </source>
</evidence>
<keyword evidence="2" id="KW-0808">Transferase</keyword>
<evidence type="ECO:0000259" key="4">
    <source>
        <dbReference type="SMART" id="SM01317"/>
    </source>
</evidence>
<organism evidence="5 6">
    <name type="scientific">Sporolactobacillus inulinus CASD</name>
    <dbReference type="NCBI Taxonomy" id="1069536"/>
    <lineage>
        <taxon>Bacteria</taxon>
        <taxon>Bacillati</taxon>
        <taxon>Bacillota</taxon>
        <taxon>Bacilli</taxon>
        <taxon>Bacillales</taxon>
        <taxon>Sporolactobacillaceae</taxon>
        <taxon>Sporolactobacillus</taxon>
    </lineage>
</organism>
<dbReference type="Gene3D" id="1.10.287.130">
    <property type="match status" value="1"/>
</dbReference>
<dbReference type="STRING" id="1069536.SINU_03200"/>
<evidence type="ECO:0000313" key="5">
    <source>
        <dbReference type="EMBL" id="KLI03386.1"/>
    </source>
</evidence>
<gene>
    <name evidence="5" type="ORF">SINU_03200</name>
</gene>
<dbReference type="Proteomes" id="UP000035553">
    <property type="component" value="Unassembled WGS sequence"/>
</dbReference>
<dbReference type="Pfam" id="PF14689">
    <property type="entry name" value="SPOB_a"/>
    <property type="match status" value="1"/>
</dbReference>
<keyword evidence="3" id="KW-0418">Kinase</keyword>
<dbReference type="AlphaFoldDB" id="A0A0U1QRV6"/>
<dbReference type="InterPro" id="IPR016120">
    <property type="entry name" value="Sig_transdc_His_kin_SpoOB"/>
</dbReference>
<evidence type="ECO:0000256" key="3">
    <source>
        <dbReference type="ARBA" id="ARBA00022777"/>
    </source>
</evidence>
<dbReference type="SUPFAM" id="SSF55890">
    <property type="entry name" value="Sporulation response regulatory protein Spo0B"/>
    <property type="match status" value="1"/>
</dbReference>
<dbReference type="SMART" id="SM01317">
    <property type="entry name" value="SPOB_ab"/>
    <property type="match status" value="1"/>
</dbReference>